<keyword evidence="8" id="KW-1133">Transmembrane helix</keyword>
<dbReference type="PANTHER" id="PTHR24286:SF384">
    <property type="entry name" value="P450, PUTATIVE (EUROFUNG)-RELATED"/>
    <property type="match status" value="1"/>
</dbReference>
<dbReference type="InterPro" id="IPR002401">
    <property type="entry name" value="Cyt_P450_E_grp-I"/>
</dbReference>
<evidence type="ECO:0000256" key="2">
    <source>
        <dbReference type="ARBA" id="ARBA00022617"/>
    </source>
</evidence>
<keyword evidence="3 7" id="KW-0479">Metal-binding</keyword>
<keyword evidence="6" id="KW-0503">Monooxygenase</keyword>
<dbReference type="Proteomes" id="UP001605036">
    <property type="component" value="Unassembled WGS sequence"/>
</dbReference>
<proteinExistence type="inferred from homology"/>
<evidence type="ECO:0000256" key="8">
    <source>
        <dbReference type="SAM" id="Phobius"/>
    </source>
</evidence>
<name>A0ABD1XN96_9MARC</name>
<dbReference type="AlphaFoldDB" id="A0ABD1XN96"/>
<feature type="transmembrane region" description="Helical" evidence="8">
    <location>
        <begin position="38"/>
        <end position="57"/>
    </location>
</feature>
<evidence type="ECO:0000256" key="1">
    <source>
        <dbReference type="ARBA" id="ARBA00010617"/>
    </source>
</evidence>
<dbReference type="InterPro" id="IPR036396">
    <property type="entry name" value="Cyt_P450_sf"/>
</dbReference>
<evidence type="ECO:0000256" key="5">
    <source>
        <dbReference type="ARBA" id="ARBA00023004"/>
    </source>
</evidence>
<evidence type="ECO:0000313" key="9">
    <source>
        <dbReference type="EMBL" id="KAL2610399.1"/>
    </source>
</evidence>
<comment type="caution">
    <text evidence="9">The sequence shown here is derived from an EMBL/GenBank/DDBJ whole genome shotgun (WGS) entry which is preliminary data.</text>
</comment>
<feature type="binding site" description="axial binding residue" evidence="7">
    <location>
        <position position="466"/>
    </location>
    <ligand>
        <name>heme</name>
        <dbReference type="ChEBI" id="CHEBI:30413"/>
    </ligand>
    <ligandPart>
        <name>Fe</name>
        <dbReference type="ChEBI" id="CHEBI:18248"/>
    </ligandPart>
</feature>
<keyword evidence="4" id="KW-0560">Oxidoreductase</keyword>
<dbReference type="EMBL" id="JBHFFA010000008">
    <property type="protein sequence ID" value="KAL2610399.1"/>
    <property type="molecule type" value="Genomic_DNA"/>
</dbReference>
<evidence type="ECO:0000256" key="3">
    <source>
        <dbReference type="ARBA" id="ARBA00022723"/>
    </source>
</evidence>
<dbReference type="PRINTS" id="PR00463">
    <property type="entry name" value="EP450I"/>
</dbReference>
<evidence type="ECO:0000256" key="6">
    <source>
        <dbReference type="ARBA" id="ARBA00023033"/>
    </source>
</evidence>
<dbReference type="InterPro" id="IPR001128">
    <property type="entry name" value="Cyt_P450"/>
</dbReference>
<keyword evidence="2 7" id="KW-0349">Heme</keyword>
<keyword evidence="8" id="KW-0472">Membrane</keyword>
<gene>
    <name evidence="9" type="ORF">R1flu_028972</name>
</gene>
<keyword evidence="10" id="KW-1185">Reference proteome</keyword>
<keyword evidence="5 7" id="KW-0408">Iron</keyword>
<evidence type="ECO:0008006" key="11">
    <source>
        <dbReference type="Google" id="ProtNLM"/>
    </source>
</evidence>
<comment type="cofactor">
    <cofactor evidence="7">
        <name>heme</name>
        <dbReference type="ChEBI" id="CHEBI:30413"/>
    </cofactor>
</comment>
<dbReference type="SUPFAM" id="SSF48264">
    <property type="entry name" value="Cytochrome P450"/>
    <property type="match status" value="1"/>
</dbReference>
<dbReference type="GO" id="GO:0004497">
    <property type="term" value="F:monooxygenase activity"/>
    <property type="evidence" value="ECO:0007669"/>
    <property type="project" value="UniProtKB-KW"/>
</dbReference>
<dbReference type="Pfam" id="PF00067">
    <property type="entry name" value="p450"/>
    <property type="match status" value="1"/>
</dbReference>
<evidence type="ECO:0000313" key="10">
    <source>
        <dbReference type="Proteomes" id="UP001605036"/>
    </source>
</evidence>
<keyword evidence="8" id="KW-0812">Transmembrane</keyword>
<dbReference type="PRINTS" id="PR00385">
    <property type="entry name" value="P450"/>
</dbReference>
<accession>A0ABD1XN96</accession>
<sequence>MDSANQSWIPEPLSSLQRGLAQILSSYVTHDGNQRDPIPFMFFLFTAIVAALIWRMFQGERSTPALPPGSFGLPIIGDTISYLSAYQNMTTKKWFEEKRKKYGPLFKTSVMFQKTVFLDEPGGCKLMFGQPDEKLIGGVYSKSNRVIAGPNSLILENGKVHKTYRKYLITHFLGADAVGRYLPLMEQNALDHIQRYWLSKEDGARVIALELLQMFTFSIATELLLSIKDVAVVEELRSIFAEYSLGMMSTTINLPGFQYHRSLKCRDKIHNIFQASIEKRRGELKEGLASPNQDYLSIFLTQPDENGHFHTDEQIRVLLTNIVWAGSDTTAASMSMVLRAVSKHPEVYKELIEEHRAIAANRTEGEPLTRQEVRSMKYTWAVIQETLRITPATTDISRQAMADIDHKGYIIPKGYKLVCSAAQSMWNPDVYPDPEKFDPSRFLRTGATKSTEPFTFFAFGGSTRYCPGQEFAKLSMLAFFHHFFKNVVYTMEEPEERVLYRFMVYPEKGMPLRIQKCKLY</sequence>
<dbReference type="PANTHER" id="PTHR24286">
    <property type="entry name" value="CYTOCHROME P450 26"/>
    <property type="match status" value="1"/>
</dbReference>
<protein>
    <recommendedName>
        <fullName evidence="11">Cytochrome P450</fullName>
    </recommendedName>
</protein>
<evidence type="ECO:0000256" key="4">
    <source>
        <dbReference type="ARBA" id="ARBA00023002"/>
    </source>
</evidence>
<organism evidence="9 10">
    <name type="scientific">Riccia fluitans</name>
    <dbReference type="NCBI Taxonomy" id="41844"/>
    <lineage>
        <taxon>Eukaryota</taxon>
        <taxon>Viridiplantae</taxon>
        <taxon>Streptophyta</taxon>
        <taxon>Embryophyta</taxon>
        <taxon>Marchantiophyta</taxon>
        <taxon>Marchantiopsida</taxon>
        <taxon>Marchantiidae</taxon>
        <taxon>Marchantiales</taxon>
        <taxon>Ricciaceae</taxon>
        <taxon>Riccia</taxon>
    </lineage>
</organism>
<dbReference type="GO" id="GO:0046872">
    <property type="term" value="F:metal ion binding"/>
    <property type="evidence" value="ECO:0007669"/>
    <property type="project" value="UniProtKB-KW"/>
</dbReference>
<reference evidence="9 10" key="1">
    <citation type="submission" date="2024-09" db="EMBL/GenBank/DDBJ databases">
        <title>Chromosome-scale assembly of Riccia fluitans.</title>
        <authorList>
            <person name="Paukszto L."/>
            <person name="Sawicki J."/>
            <person name="Karawczyk K."/>
            <person name="Piernik-Szablinska J."/>
            <person name="Szczecinska M."/>
            <person name="Mazdziarz M."/>
        </authorList>
    </citation>
    <scope>NUCLEOTIDE SEQUENCE [LARGE SCALE GENOMIC DNA]</scope>
    <source>
        <strain evidence="9">Rf_01</strain>
        <tissue evidence="9">Aerial parts of the thallus</tissue>
    </source>
</reference>
<comment type="similarity">
    <text evidence="1">Belongs to the cytochrome P450 family.</text>
</comment>
<dbReference type="Gene3D" id="1.10.630.10">
    <property type="entry name" value="Cytochrome P450"/>
    <property type="match status" value="1"/>
</dbReference>
<evidence type="ECO:0000256" key="7">
    <source>
        <dbReference type="PIRSR" id="PIRSR602401-1"/>
    </source>
</evidence>